<accession>A0ABN2SHP9</accession>
<evidence type="ECO:0000256" key="3">
    <source>
        <dbReference type="ARBA" id="ARBA00022793"/>
    </source>
</evidence>
<keyword evidence="4 7" id="KW-0665">Pyrimidine biosynthesis</keyword>
<protein>
    <recommendedName>
        <fullName evidence="7">Orotidine 5'-phosphate decarboxylase</fullName>
        <ecNumber evidence="7">4.1.1.23</ecNumber>
    </recommendedName>
    <alternativeName>
        <fullName evidence="7">OMP decarboxylase</fullName>
        <shortName evidence="7">OMPDCase</shortName>
        <shortName evidence="7">OMPdecase</shortName>
    </alternativeName>
</protein>
<sequence>MTARSAGFGARLAEAVLARGPLCAGIDPHPGLLDAWGLPRDAGGLEKFALTAVDVLAERVAVVKPQSAFFEAFGAPGIAVLTRVQEHARAAGALVLLDVKRGDIGSTMGAYAGAYVADGAPLTADAITVSPYLGAGSLAQTVELARAAGRGVIVLARTSNPESAAVQNALLPNGKTVAQSIVDEVARWNEGVAPLGDVGVVVGATVPAGELDLGGLNGPVLAPGFGAQGATVADLRRVFGPGLPGVLPASSRDILRHGPDPVALREAVVRVQESLAGQGFADGGIGPISGPVLAT</sequence>
<keyword evidence="10" id="KW-1185">Reference proteome</keyword>
<evidence type="ECO:0000256" key="7">
    <source>
        <dbReference type="HAMAP-Rule" id="MF_01215"/>
    </source>
</evidence>
<dbReference type="PANTHER" id="PTHR43375">
    <property type="entry name" value="OROTIDINE 5'-PHOSPHATE DECARBOXYLASE"/>
    <property type="match status" value="1"/>
</dbReference>
<comment type="caution">
    <text evidence="9">The sequence shown here is derived from an EMBL/GenBank/DDBJ whole genome shotgun (WGS) entry which is preliminary data.</text>
</comment>
<comment type="catalytic activity">
    <reaction evidence="6 7">
        <text>orotidine 5'-phosphate + H(+) = UMP + CO2</text>
        <dbReference type="Rhea" id="RHEA:11596"/>
        <dbReference type="ChEBI" id="CHEBI:15378"/>
        <dbReference type="ChEBI" id="CHEBI:16526"/>
        <dbReference type="ChEBI" id="CHEBI:57538"/>
        <dbReference type="ChEBI" id="CHEBI:57865"/>
        <dbReference type="EC" id="4.1.1.23"/>
    </reaction>
</comment>
<dbReference type="EMBL" id="BAAANN010000045">
    <property type="protein sequence ID" value="GAA1986935.1"/>
    <property type="molecule type" value="Genomic_DNA"/>
</dbReference>
<dbReference type="Gene3D" id="3.20.20.70">
    <property type="entry name" value="Aldolase class I"/>
    <property type="match status" value="1"/>
</dbReference>
<comment type="pathway">
    <text evidence="1 7">Pyrimidine metabolism; UMP biosynthesis via de novo pathway; UMP from orotate: step 2/2.</text>
</comment>
<dbReference type="Pfam" id="PF00215">
    <property type="entry name" value="OMPdecase"/>
    <property type="match status" value="1"/>
</dbReference>
<dbReference type="SUPFAM" id="SSF51366">
    <property type="entry name" value="Ribulose-phoshate binding barrel"/>
    <property type="match status" value="1"/>
</dbReference>
<evidence type="ECO:0000256" key="1">
    <source>
        <dbReference type="ARBA" id="ARBA00004861"/>
    </source>
</evidence>
<evidence type="ECO:0000259" key="8">
    <source>
        <dbReference type="SMART" id="SM00934"/>
    </source>
</evidence>
<dbReference type="InterPro" id="IPR013785">
    <property type="entry name" value="Aldolase_TIM"/>
</dbReference>
<dbReference type="InterPro" id="IPR001754">
    <property type="entry name" value="OMPdeCOase_dom"/>
</dbReference>
<evidence type="ECO:0000256" key="4">
    <source>
        <dbReference type="ARBA" id="ARBA00022975"/>
    </source>
</evidence>
<organism evidence="9 10">
    <name type="scientific">Amycolatopsis minnesotensis</name>
    <dbReference type="NCBI Taxonomy" id="337894"/>
    <lineage>
        <taxon>Bacteria</taxon>
        <taxon>Bacillati</taxon>
        <taxon>Actinomycetota</taxon>
        <taxon>Actinomycetes</taxon>
        <taxon>Pseudonocardiales</taxon>
        <taxon>Pseudonocardiaceae</taxon>
        <taxon>Amycolatopsis</taxon>
    </lineage>
</organism>
<evidence type="ECO:0000256" key="5">
    <source>
        <dbReference type="ARBA" id="ARBA00023239"/>
    </source>
</evidence>
<evidence type="ECO:0000313" key="10">
    <source>
        <dbReference type="Proteomes" id="UP001501116"/>
    </source>
</evidence>
<comment type="similarity">
    <text evidence="2 7">Belongs to the OMP decarboxylase family. Type 2 subfamily.</text>
</comment>
<reference evidence="9 10" key="1">
    <citation type="journal article" date="2019" name="Int. J. Syst. Evol. Microbiol.">
        <title>The Global Catalogue of Microorganisms (GCM) 10K type strain sequencing project: providing services to taxonomists for standard genome sequencing and annotation.</title>
        <authorList>
            <consortium name="The Broad Institute Genomics Platform"/>
            <consortium name="The Broad Institute Genome Sequencing Center for Infectious Disease"/>
            <person name="Wu L."/>
            <person name="Ma J."/>
        </authorList>
    </citation>
    <scope>NUCLEOTIDE SEQUENCE [LARGE SCALE GENOMIC DNA]</scope>
    <source>
        <strain evidence="9 10">JCM 14545</strain>
    </source>
</reference>
<dbReference type="RefSeq" id="WP_344430107.1">
    <property type="nucleotide sequence ID" value="NZ_BAAANN010000045.1"/>
</dbReference>
<name>A0ABN2SHP9_9PSEU</name>
<keyword evidence="3 7" id="KW-0210">Decarboxylase</keyword>
<evidence type="ECO:0000256" key="6">
    <source>
        <dbReference type="ARBA" id="ARBA00049157"/>
    </source>
</evidence>
<keyword evidence="5 7" id="KW-0456">Lyase</keyword>
<dbReference type="HAMAP" id="MF_01215">
    <property type="entry name" value="OMPdecase_type2"/>
    <property type="match status" value="1"/>
</dbReference>
<dbReference type="InterPro" id="IPR011995">
    <property type="entry name" value="OMPdecase_type-2"/>
</dbReference>
<dbReference type="InterPro" id="IPR011060">
    <property type="entry name" value="RibuloseP-bd_barrel"/>
</dbReference>
<dbReference type="SMART" id="SM00934">
    <property type="entry name" value="OMPdecase"/>
    <property type="match status" value="1"/>
</dbReference>
<evidence type="ECO:0000256" key="2">
    <source>
        <dbReference type="ARBA" id="ARBA00008847"/>
    </source>
</evidence>
<gene>
    <name evidence="7 9" type="primary">pyrF</name>
    <name evidence="9" type="ORF">GCM10009754_76190</name>
</gene>
<dbReference type="EC" id="4.1.1.23" evidence="7"/>
<dbReference type="InterPro" id="IPR018089">
    <property type="entry name" value="OMPdecase_AS"/>
</dbReference>
<proteinExistence type="inferred from homology"/>
<dbReference type="Proteomes" id="UP001501116">
    <property type="component" value="Unassembled WGS sequence"/>
</dbReference>
<feature type="active site" description="Proton donor" evidence="7">
    <location>
        <position position="100"/>
    </location>
</feature>
<dbReference type="PANTHER" id="PTHR43375:SF1">
    <property type="entry name" value="OROTIDINE 5'-PHOSPHATE DECARBOXYLASE"/>
    <property type="match status" value="1"/>
</dbReference>
<feature type="domain" description="Orotidine 5'-phosphate decarboxylase" evidence="8">
    <location>
        <begin position="21"/>
        <end position="267"/>
    </location>
</feature>
<evidence type="ECO:0000313" key="9">
    <source>
        <dbReference type="EMBL" id="GAA1986935.1"/>
    </source>
</evidence>
<dbReference type="NCBIfam" id="TIGR02127">
    <property type="entry name" value="pyrF_sub2"/>
    <property type="match status" value="1"/>
</dbReference>
<dbReference type="CDD" id="cd04725">
    <property type="entry name" value="OMP_decarboxylase_like"/>
    <property type="match status" value="1"/>
</dbReference>
<dbReference type="PROSITE" id="PS00156">
    <property type="entry name" value="OMPDECASE"/>
    <property type="match status" value="1"/>
</dbReference>